<gene>
    <name evidence="2" type="ORF">OSTLU_28246</name>
</gene>
<dbReference type="OrthoDB" id="10508588at2759"/>
<dbReference type="HOGENOM" id="CLU_555972_0_0_1"/>
<dbReference type="Gramene" id="ABP00511">
    <property type="protein sequence ID" value="ABP00511"/>
    <property type="gene ID" value="OSTLU_28246"/>
</dbReference>
<keyword evidence="1" id="KW-1133">Transmembrane helix</keyword>
<dbReference type="EMBL" id="CP000597">
    <property type="protein sequence ID" value="ABP00511.1"/>
    <property type="molecule type" value="Genomic_DNA"/>
</dbReference>
<evidence type="ECO:0000313" key="3">
    <source>
        <dbReference type="Proteomes" id="UP000001568"/>
    </source>
</evidence>
<dbReference type="GeneID" id="5006251"/>
<keyword evidence="3" id="KW-1185">Reference proteome</keyword>
<sequence>MSGARAETPREDAALLERDVERVVDVERASLGARTSDARARTPRVLALAVGLGALGALGACALARATTPIAPRETHALGVSNAGWLNVRRDAVPDAARLGVDATTTSEATETDEFDVDAWLANPRPVYESTSFTVERSASAWALVVRDARELWKIPVNKRGGGYRLGNVVKRRGKGWLNARSAVVDQPEMYKDTLVYSFLEARTEGVRAFAATVAARERSKRTLSRSALAEVLPRSIVMPMRLSDKVAFMERNEKLIVDAALDFRRSRCPEACNQFVVSLSLVWGGDEDGKFLYDDDEYKESIRVLRSLFAYAKENFPPGFELSIAVTSDADDAMTMYAYAPHLMANPIDSASTIIELAHEVNALITRDGGEQTLLNYYDGQLARRRKDIVAMERYRARLHDFRDAIERARLTAETSERARTAVFAPNWFDILRRRMQWPEDVDMDALDGVDEALFSEVLFGVSEPSVSIGRRPSKVIVLAHDDVLERRSS</sequence>
<dbReference type="KEGG" id="olu:OSTLU_28246"/>
<evidence type="ECO:0000313" key="2">
    <source>
        <dbReference type="EMBL" id="ABP00511.1"/>
    </source>
</evidence>
<proteinExistence type="predicted"/>
<evidence type="ECO:0000256" key="1">
    <source>
        <dbReference type="SAM" id="Phobius"/>
    </source>
</evidence>
<reference evidence="2 3" key="1">
    <citation type="journal article" date="2007" name="Proc. Natl. Acad. Sci. U.S.A.">
        <title>The tiny eukaryote Ostreococcus provides genomic insights into the paradox of plankton speciation.</title>
        <authorList>
            <person name="Palenik B."/>
            <person name="Grimwood J."/>
            <person name="Aerts A."/>
            <person name="Rouze P."/>
            <person name="Salamov A."/>
            <person name="Putnam N."/>
            <person name="Dupont C."/>
            <person name="Jorgensen R."/>
            <person name="Derelle E."/>
            <person name="Rombauts S."/>
            <person name="Zhou K."/>
            <person name="Otillar R."/>
            <person name="Merchant S.S."/>
            <person name="Podell S."/>
            <person name="Gaasterland T."/>
            <person name="Napoli C."/>
            <person name="Gendler K."/>
            <person name="Manuell A."/>
            <person name="Tai V."/>
            <person name="Vallon O."/>
            <person name="Piganeau G."/>
            <person name="Jancek S."/>
            <person name="Heijde M."/>
            <person name="Jabbari K."/>
            <person name="Bowler C."/>
            <person name="Lohr M."/>
            <person name="Robbens S."/>
            <person name="Werner G."/>
            <person name="Dubchak I."/>
            <person name="Pazour G.J."/>
            <person name="Ren Q."/>
            <person name="Paulsen I."/>
            <person name="Delwiche C."/>
            <person name="Schmutz J."/>
            <person name="Rokhsar D."/>
            <person name="Van de Peer Y."/>
            <person name="Moreau H."/>
            <person name="Grigoriev I.V."/>
        </authorList>
    </citation>
    <scope>NUCLEOTIDE SEQUENCE [LARGE SCALE GENOMIC DNA]</scope>
    <source>
        <strain evidence="2 3">CCE9901</strain>
    </source>
</reference>
<feature type="transmembrane region" description="Helical" evidence="1">
    <location>
        <begin position="45"/>
        <end position="66"/>
    </location>
</feature>
<dbReference type="Proteomes" id="UP000001568">
    <property type="component" value="Chromosome 17"/>
</dbReference>
<keyword evidence="1" id="KW-0472">Membrane</keyword>
<dbReference type="RefSeq" id="XP_001422194.1">
    <property type="nucleotide sequence ID" value="XM_001422157.1"/>
</dbReference>
<protein>
    <submittedName>
        <fullName evidence="2">Uncharacterized protein</fullName>
    </submittedName>
</protein>
<name>A4S9L9_OSTLU</name>
<keyword evidence="1" id="KW-0812">Transmembrane</keyword>
<accession>A4S9L9</accession>
<dbReference type="OMA" id="IAPRETH"/>
<organism evidence="2 3">
    <name type="scientific">Ostreococcus lucimarinus (strain CCE9901)</name>
    <dbReference type="NCBI Taxonomy" id="436017"/>
    <lineage>
        <taxon>Eukaryota</taxon>
        <taxon>Viridiplantae</taxon>
        <taxon>Chlorophyta</taxon>
        <taxon>Mamiellophyceae</taxon>
        <taxon>Mamiellales</taxon>
        <taxon>Bathycoccaceae</taxon>
        <taxon>Ostreococcus</taxon>
    </lineage>
</organism>
<dbReference type="AlphaFoldDB" id="A4S9L9"/>